<accession>A0A2S2NFY2</accession>
<protein>
    <recommendedName>
        <fullName evidence="3">Multiple inositol polyphosphate phosphatase 1</fullName>
    </recommendedName>
</protein>
<reference evidence="2" key="1">
    <citation type="submission" date="2018-04" db="EMBL/GenBank/DDBJ databases">
        <title>Transcriptome of Schizaphis graminum biotype I.</title>
        <authorList>
            <person name="Scully E.D."/>
            <person name="Geib S.M."/>
            <person name="Palmer N.A."/>
            <person name="Koch K."/>
            <person name="Bradshaw J."/>
            <person name="Heng-Moss T."/>
            <person name="Sarath G."/>
        </authorList>
    </citation>
    <scope>NUCLEOTIDE SEQUENCE</scope>
</reference>
<feature type="chain" id="PRO_5015517258" description="Multiple inositol polyphosphate phosphatase 1" evidence="1">
    <location>
        <begin position="21"/>
        <end position="400"/>
    </location>
</feature>
<dbReference type="AlphaFoldDB" id="A0A2S2NFY2"/>
<dbReference type="EMBL" id="GGMR01003399">
    <property type="protein sequence ID" value="MBY16018.1"/>
    <property type="molecule type" value="Transcribed_RNA"/>
</dbReference>
<gene>
    <name evidence="2" type="ORF">g.96448</name>
</gene>
<feature type="signal peptide" evidence="1">
    <location>
        <begin position="1"/>
        <end position="20"/>
    </location>
</feature>
<proteinExistence type="predicted"/>
<evidence type="ECO:0000313" key="2">
    <source>
        <dbReference type="EMBL" id="MBY16018.1"/>
    </source>
</evidence>
<name>A0A2S2NFY2_SCHGA</name>
<evidence type="ECO:0008006" key="3">
    <source>
        <dbReference type="Google" id="ProtNLM"/>
    </source>
</evidence>
<keyword evidence="1" id="KW-0732">Signal</keyword>
<evidence type="ECO:0000256" key="1">
    <source>
        <dbReference type="SAM" id="SignalP"/>
    </source>
</evidence>
<sequence length="400" mass="46964">MFFSISNLTVLSMTFIVIFCDLEEDEKIIECKDELTNLGFSMSANGFNNLYRTNNTFLVYNPKKSLEEHIFKDYQKNVRSHLSYEFLRPLEKIVYGTSYITELGKHVLNANRMLSITTWCSIHANTETDMEEFLRDIHPHTPLTQKMSERQYSKRVVQNIGIPKFYQATAFKIMKVCHKEISTTLEELKRDNLYYTNKRVVLSYYELYEKCNKSNKLDPLNWCAINVCYDALTTADFDNVSAEENIEIMINLKKTISETIDGVYAYRFYEYIKKFVEKKKKFEEDSEDNIYNIVSPYESRMLSLSQYPRNWCGINVCIDDLTKAGFIYELASDNYVHLYPEICSNSETKFNKFAVAYCEHLLNVETDNFENLTPKNPWDFCTLSVVTLDVSYDAADCYYN</sequence>
<organism evidence="2">
    <name type="scientific">Schizaphis graminum</name>
    <name type="common">Green bug aphid</name>
    <dbReference type="NCBI Taxonomy" id="13262"/>
    <lineage>
        <taxon>Eukaryota</taxon>
        <taxon>Metazoa</taxon>
        <taxon>Ecdysozoa</taxon>
        <taxon>Arthropoda</taxon>
        <taxon>Hexapoda</taxon>
        <taxon>Insecta</taxon>
        <taxon>Pterygota</taxon>
        <taxon>Neoptera</taxon>
        <taxon>Paraneoptera</taxon>
        <taxon>Hemiptera</taxon>
        <taxon>Sternorrhyncha</taxon>
        <taxon>Aphidomorpha</taxon>
        <taxon>Aphidoidea</taxon>
        <taxon>Aphididae</taxon>
        <taxon>Aphidini</taxon>
        <taxon>Schizaphis</taxon>
    </lineage>
</organism>